<dbReference type="Pfam" id="PF00226">
    <property type="entry name" value="DnaJ"/>
    <property type="match status" value="1"/>
</dbReference>
<evidence type="ECO:0000259" key="4">
    <source>
        <dbReference type="PROSITE" id="PS50076"/>
    </source>
</evidence>
<dbReference type="InterPro" id="IPR019734">
    <property type="entry name" value="TPR_rpt"/>
</dbReference>
<gene>
    <name evidence="5" type="ORF">BREU_2011</name>
</gene>
<keyword evidence="2" id="KW-0802">TPR repeat</keyword>
<evidence type="ECO:0000313" key="6">
    <source>
        <dbReference type="Proteomes" id="UP000028984"/>
    </source>
</evidence>
<feature type="transmembrane region" description="Helical" evidence="3">
    <location>
        <begin position="305"/>
        <end position="336"/>
    </location>
</feature>
<keyword evidence="3" id="KW-1133">Transmembrane helix</keyword>
<dbReference type="Gene3D" id="1.10.287.110">
    <property type="entry name" value="DnaJ domain"/>
    <property type="match status" value="1"/>
</dbReference>
<protein>
    <submittedName>
        <fullName evidence="5">DnaJ protein, subfamily B member 8</fullName>
    </submittedName>
</protein>
<keyword evidence="3" id="KW-0472">Membrane</keyword>
<dbReference type="OrthoDB" id="4570223at2"/>
<evidence type="ECO:0000256" key="2">
    <source>
        <dbReference type="ARBA" id="ARBA00022803"/>
    </source>
</evidence>
<feature type="domain" description="J" evidence="4">
    <location>
        <begin position="6"/>
        <end position="74"/>
    </location>
</feature>
<evidence type="ECO:0000256" key="3">
    <source>
        <dbReference type="SAM" id="Phobius"/>
    </source>
</evidence>
<evidence type="ECO:0000256" key="1">
    <source>
        <dbReference type="ARBA" id="ARBA00022737"/>
    </source>
</evidence>
<dbReference type="SUPFAM" id="SSF48452">
    <property type="entry name" value="TPR-like"/>
    <property type="match status" value="1"/>
</dbReference>
<keyword evidence="3" id="KW-0812">Transmembrane</keyword>
<organism evidence="5 6">
    <name type="scientific">Bifidobacterium reuteri DSM 23975</name>
    <dbReference type="NCBI Taxonomy" id="1437610"/>
    <lineage>
        <taxon>Bacteria</taxon>
        <taxon>Bacillati</taxon>
        <taxon>Actinomycetota</taxon>
        <taxon>Actinomycetes</taxon>
        <taxon>Bifidobacteriales</taxon>
        <taxon>Bifidobacteriaceae</taxon>
        <taxon>Bifidobacterium</taxon>
    </lineage>
</organism>
<comment type="caution">
    <text evidence="5">The sequence shown here is derived from an EMBL/GenBank/DDBJ whole genome shotgun (WGS) entry which is preliminary data.</text>
</comment>
<reference evidence="5 6" key="1">
    <citation type="submission" date="2014-03" db="EMBL/GenBank/DDBJ databases">
        <title>Genomics of Bifidobacteria.</title>
        <authorList>
            <person name="Ventura M."/>
            <person name="Milani C."/>
            <person name="Lugli G.A."/>
        </authorList>
    </citation>
    <scope>NUCLEOTIDE SEQUENCE [LARGE SCALE GENOMIC DNA]</scope>
    <source>
        <strain evidence="5 6">DSM 23975</strain>
    </source>
</reference>
<dbReference type="AlphaFoldDB" id="A0A087CPT6"/>
<keyword evidence="1" id="KW-0677">Repeat</keyword>
<dbReference type="SUPFAM" id="SSF46565">
    <property type="entry name" value="Chaperone J-domain"/>
    <property type="match status" value="1"/>
</dbReference>
<dbReference type="Pfam" id="PF13181">
    <property type="entry name" value="TPR_8"/>
    <property type="match status" value="1"/>
</dbReference>
<evidence type="ECO:0000313" key="5">
    <source>
        <dbReference type="EMBL" id="KFI85286.1"/>
    </source>
</evidence>
<feature type="transmembrane region" description="Helical" evidence="3">
    <location>
        <begin position="369"/>
        <end position="387"/>
    </location>
</feature>
<sequence length="395" mass="44136">MAEKVNYYELLGVARNAGADEIRAAIKKQRTIWSNRASRGGTVGAEAQNKVKLIGEAEKTLLDDAARAAYDQSLNDKPEKTWVNDGERDWLQIAQHYIQDGDVKMAEAAIEQAERQQPDNPEVWDTAIMIYESLEEGADWNRVEKAATQAILLDPDNAFGYAARGDVYWKKDDEDKARSQYQKASELGQAQGNQAIVDYVQEILTRMDIFDVLSSRGSQLDKRYQAVLSESGFISYTKENKDELASIQDGYRSLIRTVDSLSAKVKNPTSDFTKDISSEKSEMESEIKRIDDILDKEKDALRKPIILNVVELVVFFFMCVLAGPAGAVLGTIGLVIPLNWLLTGDKIPFNNINDLPEWSLGYIIGKGRTALWILANLVLGLLAIWITSQMGYKGL</sequence>
<dbReference type="EMBL" id="JGZK01000008">
    <property type="protein sequence ID" value="KFI85286.1"/>
    <property type="molecule type" value="Genomic_DNA"/>
</dbReference>
<dbReference type="PROSITE" id="PS50076">
    <property type="entry name" value="DNAJ_2"/>
    <property type="match status" value="1"/>
</dbReference>
<dbReference type="PANTHER" id="PTHR45188">
    <property type="entry name" value="DNAJ PROTEIN P58IPK HOMOLOG"/>
    <property type="match status" value="1"/>
</dbReference>
<dbReference type="STRING" id="1437610.BREU_2011"/>
<dbReference type="Proteomes" id="UP000028984">
    <property type="component" value="Unassembled WGS sequence"/>
</dbReference>
<name>A0A087CPT6_9BIFI</name>
<keyword evidence="6" id="KW-1185">Reference proteome</keyword>
<dbReference type="InterPro" id="IPR011990">
    <property type="entry name" value="TPR-like_helical_dom_sf"/>
</dbReference>
<proteinExistence type="predicted"/>
<dbReference type="InterPro" id="IPR001623">
    <property type="entry name" value="DnaJ_domain"/>
</dbReference>
<dbReference type="eggNOG" id="ENOG502ZCUU">
    <property type="taxonomic scope" value="Bacteria"/>
</dbReference>
<dbReference type="RefSeq" id="WP_052382083.1">
    <property type="nucleotide sequence ID" value="NZ_JDUW01000011.1"/>
</dbReference>
<dbReference type="SMART" id="SM00028">
    <property type="entry name" value="TPR"/>
    <property type="match status" value="2"/>
</dbReference>
<dbReference type="PANTHER" id="PTHR45188:SF2">
    <property type="entry name" value="DNAJ HOMOLOG SUBFAMILY C MEMBER 7"/>
    <property type="match status" value="1"/>
</dbReference>
<accession>A0A087CPT6</accession>
<dbReference type="Gene3D" id="1.25.40.10">
    <property type="entry name" value="Tetratricopeptide repeat domain"/>
    <property type="match status" value="1"/>
</dbReference>
<dbReference type="InterPro" id="IPR036869">
    <property type="entry name" value="J_dom_sf"/>
</dbReference>